<keyword evidence="4" id="KW-1185">Reference proteome</keyword>
<reference evidence="3" key="5">
    <citation type="submission" date="2018-04" db="UniProtKB">
        <authorList>
            <consortium name="EnsemblFungi"/>
        </authorList>
    </citation>
    <scope>IDENTIFICATION</scope>
    <source>
        <strain evidence="3">R3-111a-1</strain>
    </source>
</reference>
<protein>
    <submittedName>
        <fullName evidence="2 3">Uncharacterized protein</fullName>
    </submittedName>
</protein>
<organism evidence="2">
    <name type="scientific">Gaeumannomyces tritici (strain R3-111a-1)</name>
    <name type="common">Wheat and barley take-all root rot fungus</name>
    <name type="synonym">Gaeumannomyces graminis var. tritici</name>
    <dbReference type="NCBI Taxonomy" id="644352"/>
    <lineage>
        <taxon>Eukaryota</taxon>
        <taxon>Fungi</taxon>
        <taxon>Dikarya</taxon>
        <taxon>Ascomycota</taxon>
        <taxon>Pezizomycotina</taxon>
        <taxon>Sordariomycetes</taxon>
        <taxon>Sordariomycetidae</taxon>
        <taxon>Magnaporthales</taxon>
        <taxon>Magnaporthaceae</taxon>
        <taxon>Gaeumannomyces</taxon>
    </lineage>
</organism>
<dbReference type="RefSeq" id="XP_009218049.1">
    <property type="nucleotide sequence ID" value="XM_009219785.1"/>
</dbReference>
<gene>
    <name evidence="3" type="primary">20342472</name>
    <name evidence="2" type="ORF">GGTG_02014</name>
</gene>
<feature type="region of interest" description="Disordered" evidence="1">
    <location>
        <begin position="68"/>
        <end position="114"/>
    </location>
</feature>
<dbReference type="EMBL" id="GL385395">
    <property type="protein sequence ID" value="EJT82040.1"/>
    <property type="molecule type" value="Genomic_DNA"/>
</dbReference>
<reference evidence="4" key="1">
    <citation type="submission" date="2010-07" db="EMBL/GenBank/DDBJ databases">
        <title>The genome sequence of Gaeumannomyces graminis var. tritici strain R3-111a-1.</title>
        <authorList>
            <consortium name="The Broad Institute Genome Sequencing Platform"/>
            <person name="Ma L.-J."/>
            <person name="Dead R."/>
            <person name="Young S."/>
            <person name="Zeng Q."/>
            <person name="Koehrsen M."/>
            <person name="Alvarado L."/>
            <person name="Berlin A."/>
            <person name="Chapman S.B."/>
            <person name="Chen Z."/>
            <person name="Freedman E."/>
            <person name="Gellesch M."/>
            <person name="Goldberg J."/>
            <person name="Griggs A."/>
            <person name="Gujja S."/>
            <person name="Heilman E.R."/>
            <person name="Heiman D."/>
            <person name="Hepburn T."/>
            <person name="Howarth C."/>
            <person name="Jen D."/>
            <person name="Larson L."/>
            <person name="Mehta T."/>
            <person name="Neiman D."/>
            <person name="Pearson M."/>
            <person name="Roberts A."/>
            <person name="Saif S."/>
            <person name="Shea T."/>
            <person name="Shenoy N."/>
            <person name="Sisk P."/>
            <person name="Stolte C."/>
            <person name="Sykes S."/>
            <person name="Walk T."/>
            <person name="White J."/>
            <person name="Yandava C."/>
            <person name="Haas B."/>
            <person name="Nusbaum C."/>
            <person name="Birren B."/>
        </authorList>
    </citation>
    <scope>NUCLEOTIDE SEQUENCE [LARGE SCALE GENOMIC DNA]</scope>
    <source>
        <strain evidence="4">R3-111a-1</strain>
    </source>
</reference>
<evidence type="ECO:0000256" key="1">
    <source>
        <dbReference type="SAM" id="MobiDB-lite"/>
    </source>
</evidence>
<evidence type="ECO:0000313" key="4">
    <source>
        <dbReference type="Proteomes" id="UP000006039"/>
    </source>
</evidence>
<dbReference type="AlphaFoldDB" id="J3NL73"/>
<sequence>MAGSPSAGGIETDTARLMVLDLWAFGPLGGSHKGYRLPVFEVSREGTKLSLLAVHHQPGTTNRAHVHINDACGAPSSPPGQSPMPHHPPSQHAHDHSRFSPPVSPFLGRRRRLS</sequence>
<accession>J3NL73</accession>
<reference evidence="3" key="4">
    <citation type="journal article" date="2015" name="G3 (Bethesda)">
        <title>Genome sequences of three phytopathogenic species of the Magnaporthaceae family of fungi.</title>
        <authorList>
            <person name="Okagaki L.H."/>
            <person name="Nunes C.C."/>
            <person name="Sailsbery J."/>
            <person name="Clay B."/>
            <person name="Brown D."/>
            <person name="John T."/>
            <person name="Oh Y."/>
            <person name="Young N."/>
            <person name="Fitzgerald M."/>
            <person name="Haas B.J."/>
            <person name="Zeng Q."/>
            <person name="Young S."/>
            <person name="Adiconis X."/>
            <person name="Fan L."/>
            <person name="Levin J.Z."/>
            <person name="Mitchell T.K."/>
            <person name="Okubara P.A."/>
            <person name="Farman M.L."/>
            <person name="Kohn L.M."/>
            <person name="Birren B."/>
            <person name="Ma L.-J."/>
            <person name="Dean R.A."/>
        </authorList>
    </citation>
    <scope>NUCLEOTIDE SEQUENCE</scope>
    <source>
        <strain evidence="3">R3-111a-1</strain>
    </source>
</reference>
<reference evidence="2" key="3">
    <citation type="submission" date="2010-09" db="EMBL/GenBank/DDBJ databases">
        <title>Annotation of Gaeumannomyces graminis var. tritici R3-111a-1.</title>
        <authorList>
            <consortium name="The Broad Institute Genome Sequencing Platform"/>
            <person name="Ma L.-J."/>
            <person name="Dead R."/>
            <person name="Young S.K."/>
            <person name="Zeng Q."/>
            <person name="Gargeya S."/>
            <person name="Fitzgerald M."/>
            <person name="Haas B."/>
            <person name="Abouelleil A."/>
            <person name="Alvarado L."/>
            <person name="Arachchi H.M."/>
            <person name="Berlin A."/>
            <person name="Brown A."/>
            <person name="Chapman S.B."/>
            <person name="Chen Z."/>
            <person name="Dunbar C."/>
            <person name="Freedman E."/>
            <person name="Gearin G."/>
            <person name="Gellesch M."/>
            <person name="Goldberg J."/>
            <person name="Griggs A."/>
            <person name="Gujja S."/>
            <person name="Heiman D."/>
            <person name="Howarth C."/>
            <person name="Larson L."/>
            <person name="Lui A."/>
            <person name="MacDonald P.J.P."/>
            <person name="Mehta T."/>
            <person name="Montmayeur A."/>
            <person name="Murphy C."/>
            <person name="Neiman D."/>
            <person name="Pearson M."/>
            <person name="Priest M."/>
            <person name="Roberts A."/>
            <person name="Saif S."/>
            <person name="Shea T."/>
            <person name="Shenoy N."/>
            <person name="Sisk P."/>
            <person name="Stolte C."/>
            <person name="Sykes S."/>
            <person name="Yandava C."/>
            <person name="Wortman J."/>
            <person name="Nusbaum C."/>
            <person name="Birren B."/>
        </authorList>
    </citation>
    <scope>NUCLEOTIDE SEQUENCE</scope>
    <source>
        <strain evidence="2">R3-111a-1</strain>
    </source>
</reference>
<dbReference type="VEuPathDB" id="FungiDB:GGTG_02014"/>
<evidence type="ECO:0000313" key="2">
    <source>
        <dbReference type="EMBL" id="EJT82040.1"/>
    </source>
</evidence>
<dbReference type="Proteomes" id="UP000006039">
    <property type="component" value="Unassembled WGS sequence"/>
</dbReference>
<dbReference type="EnsemblFungi" id="EJT82040">
    <property type="protein sequence ID" value="EJT82040"/>
    <property type="gene ID" value="GGTG_02014"/>
</dbReference>
<dbReference type="HOGENOM" id="CLU_2121236_0_0_1"/>
<proteinExistence type="predicted"/>
<name>J3NL73_GAET3</name>
<dbReference type="GeneID" id="20342472"/>
<reference evidence="2" key="2">
    <citation type="submission" date="2010-07" db="EMBL/GenBank/DDBJ databases">
        <authorList>
            <consortium name="The Broad Institute Genome Sequencing Platform"/>
            <consortium name="Broad Institute Genome Sequencing Center for Infectious Disease"/>
            <person name="Ma L.-J."/>
            <person name="Dead R."/>
            <person name="Young S."/>
            <person name="Zeng Q."/>
            <person name="Koehrsen M."/>
            <person name="Alvarado L."/>
            <person name="Berlin A."/>
            <person name="Chapman S.B."/>
            <person name="Chen Z."/>
            <person name="Freedman E."/>
            <person name="Gellesch M."/>
            <person name="Goldberg J."/>
            <person name="Griggs A."/>
            <person name="Gujja S."/>
            <person name="Heilman E.R."/>
            <person name="Heiman D."/>
            <person name="Hepburn T."/>
            <person name="Howarth C."/>
            <person name="Jen D."/>
            <person name="Larson L."/>
            <person name="Mehta T."/>
            <person name="Neiman D."/>
            <person name="Pearson M."/>
            <person name="Roberts A."/>
            <person name="Saif S."/>
            <person name="Shea T."/>
            <person name="Shenoy N."/>
            <person name="Sisk P."/>
            <person name="Stolte C."/>
            <person name="Sykes S."/>
            <person name="Walk T."/>
            <person name="White J."/>
            <person name="Yandava C."/>
            <person name="Haas B."/>
            <person name="Nusbaum C."/>
            <person name="Birren B."/>
        </authorList>
    </citation>
    <scope>NUCLEOTIDE SEQUENCE</scope>
    <source>
        <strain evidence="2">R3-111a-1</strain>
    </source>
</reference>
<feature type="compositionally biased region" description="Pro residues" evidence="1">
    <location>
        <begin position="76"/>
        <end position="88"/>
    </location>
</feature>
<evidence type="ECO:0000313" key="3">
    <source>
        <dbReference type="EnsemblFungi" id="EJT82040"/>
    </source>
</evidence>